<name>A0A410E1P5_9CLOT</name>
<dbReference type="KEGG" id="cmah:C1I91_06115"/>
<dbReference type="AlphaFoldDB" id="A0A410E1P5"/>
<dbReference type="OrthoDB" id="1936745at2"/>
<dbReference type="EMBL" id="CP025746">
    <property type="protein sequence ID" value="QAA35235.1"/>
    <property type="molecule type" value="Genomic_DNA"/>
</dbReference>
<protein>
    <submittedName>
        <fullName evidence="1">Uncharacterized protein</fullName>
    </submittedName>
</protein>
<gene>
    <name evidence="1" type="ORF">C1I91_06115</name>
</gene>
<keyword evidence="2" id="KW-1185">Reference proteome</keyword>
<evidence type="ECO:0000313" key="2">
    <source>
        <dbReference type="Proteomes" id="UP000286268"/>
    </source>
</evidence>
<reference evidence="1 2" key="1">
    <citation type="submission" date="2018-01" db="EMBL/GenBank/DDBJ databases">
        <title>Genome Sequencing and Assembly of Anaerobacter polyendosporus strain CT4.</title>
        <authorList>
            <person name="Tachaapaikoon C."/>
            <person name="Sutheeworapong S."/>
            <person name="Jenjaroenpun P."/>
            <person name="Wongsurawat T."/>
            <person name="Nookeaw I."/>
            <person name="Cheawchanlertfa P."/>
            <person name="Kosugi A."/>
            <person name="Cheevadhanarak S."/>
            <person name="Ratanakhanokchai K."/>
        </authorList>
    </citation>
    <scope>NUCLEOTIDE SEQUENCE [LARGE SCALE GENOMIC DNA]</scope>
    <source>
        <strain evidence="1 2">CT4</strain>
    </source>
</reference>
<evidence type="ECO:0000313" key="1">
    <source>
        <dbReference type="EMBL" id="QAA35235.1"/>
    </source>
</evidence>
<sequence>MEVLKSKKDAIEQSKFIQDHQQQIDTAKEVWGIVDENFRITQTLENAIQSKAQMFDELLLKKVPGLTQEELDYLRQTIAGEVNKGKEALKDDKVKQLQDQVVSQNQQIQELQSTNFSLTKKLNDIQSAVQTAAQ</sequence>
<proteinExistence type="predicted"/>
<dbReference type="Proteomes" id="UP000286268">
    <property type="component" value="Chromosome"/>
</dbReference>
<accession>A0A410E1P5</accession>
<organism evidence="1 2">
    <name type="scientific">Clostridium manihotivorum</name>
    <dbReference type="NCBI Taxonomy" id="2320868"/>
    <lineage>
        <taxon>Bacteria</taxon>
        <taxon>Bacillati</taxon>
        <taxon>Bacillota</taxon>
        <taxon>Clostridia</taxon>
        <taxon>Eubacteriales</taxon>
        <taxon>Clostridiaceae</taxon>
        <taxon>Clostridium</taxon>
    </lineage>
</organism>